<comment type="caution">
    <text evidence="2">The sequence shown here is derived from an EMBL/GenBank/DDBJ whole genome shotgun (WGS) entry which is preliminary data.</text>
</comment>
<reference evidence="2" key="1">
    <citation type="journal article" date="2023" name="G3 (Bethesda)">
        <title>A reference genome for the long-term kleptoplast-retaining sea slug Elysia crispata morphotype clarki.</title>
        <authorList>
            <person name="Eastman K.E."/>
            <person name="Pendleton A.L."/>
            <person name="Shaikh M.A."/>
            <person name="Suttiyut T."/>
            <person name="Ogas R."/>
            <person name="Tomko P."/>
            <person name="Gavelis G."/>
            <person name="Widhalm J.R."/>
            <person name="Wisecaver J.H."/>
        </authorList>
    </citation>
    <scope>NUCLEOTIDE SEQUENCE</scope>
    <source>
        <strain evidence="2">ECLA1</strain>
    </source>
</reference>
<evidence type="ECO:0000256" key="1">
    <source>
        <dbReference type="SAM" id="MobiDB-lite"/>
    </source>
</evidence>
<dbReference type="AlphaFoldDB" id="A0AAE0YEI3"/>
<dbReference type="Proteomes" id="UP001283361">
    <property type="component" value="Unassembled WGS sequence"/>
</dbReference>
<dbReference type="EMBL" id="JAWDGP010006341">
    <property type="protein sequence ID" value="KAK3742793.1"/>
    <property type="molecule type" value="Genomic_DNA"/>
</dbReference>
<feature type="compositionally biased region" description="Basic residues" evidence="1">
    <location>
        <begin position="192"/>
        <end position="204"/>
    </location>
</feature>
<keyword evidence="3" id="KW-1185">Reference proteome</keyword>
<feature type="region of interest" description="Disordered" evidence="1">
    <location>
        <begin position="192"/>
        <end position="218"/>
    </location>
</feature>
<proteinExistence type="predicted"/>
<gene>
    <name evidence="2" type="ORF">RRG08_060742</name>
</gene>
<evidence type="ECO:0000313" key="3">
    <source>
        <dbReference type="Proteomes" id="UP001283361"/>
    </source>
</evidence>
<protein>
    <submittedName>
        <fullName evidence="2">Uncharacterized protein</fullName>
    </submittedName>
</protein>
<organism evidence="2 3">
    <name type="scientific">Elysia crispata</name>
    <name type="common">lettuce slug</name>
    <dbReference type="NCBI Taxonomy" id="231223"/>
    <lineage>
        <taxon>Eukaryota</taxon>
        <taxon>Metazoa</taxon>
        <taxon>Spiralia</taxon>
        <taxon>Lophotrochozoa</taxon>
        <taxon>Mollusca</taxon>
        <taxon>Gastropoda</taxon>
        <taxon>Heterobranchia</taxon>
        <taxon>Euthyneura</taxon>
        <taxon>Panpulmonata</taxon>
        <taxon>Sacoglossa</taxon>
        <taxon>Placobranchoidea</taxon>
        <taxon>Plakobranchidae</taxon>
        <taxon>Elysia</taxon>
    </lineage>
</organism>
<evidence type="ECO:0000313" key="2">
    <source>
        <dbReference type="EMBL" id="KAK3742793.1"/>
    </source>
</evidence>
<sequence length="355" mass="40460">MAHSITPTHKDRPVYLPTKNNVVFPSQDKKSLVGRRHQRHSTEIGSEYHRWWIVRNILGCETNEHIAGLLLDGFHSVLQQLVIMSGGEMFDPKIHAVQCVERPGPAGGQTTSITGESLYTPGSSSVPSPPGIIEDLEEFVHYKSTIGHYCEYLWTTWVQQDRMQLILHNLSPPLQQFLVKLIGYIRTAKGKSQKAAHKQKRYRTSAKQSNKVERPDDQCVESPLLRSANVHPINSQEGQTFFYSGKESEIERKLNVMPELNFEKMHKIMQFMKTLKLQKNVLKILIMIHPVRALDLTVKFPLILMIGHRIFLLKLTKSFLGHQKCQARSVLALAPCLLPLQLLPVQAQVMDNRTP</sequence>
<accession>A0AAE0YEI3</accession>
<name>A0AAE0YEI3_9GAST</name>